<feature type="domain" description="Enoyl-CoA hydratase/isomerase" evidence="3">
    <location>
        <begin position="52"/>
        <end position="385"/>
    </location>
</feature>
<gene>
    <name evidence="5" type="primary">LOC107419751</name>
</gene>
<comment type="pathway">
    <text evidence="2">Amino-acid degradation; L-valine degradation.</text>
</comment>
<keyword evidence="4" id="KW-1185">Reference proteome</keyword>
<keyword evidence="1 2" id="KW-0378">Hydrolase</keyword>
<sequence length="406" mass="45374">MHKLKALVGVRRCLFHRLGSLSHHRGFSALPNYAQHDNLQDLVLVEGRSNSRAAILNRPSALNALNASMAARLKRLYESWEENPDIGFVLMKGGGRAFCSGGDVVSLYHLLAEGNVEECKVFFETLYKFVYLQGTYLKPHVAILDGITMGSGAGISLFGMFRLVTDKTVLSNPEAQMGFHPDAGASFYLSRLPGYLGEYLALTGDKLNGVEMIACGLATHYTLNARLAWIEERLGKLVTDNPSVIETSLAQYGDIVYPDKRSVLSKIDAIDRCFSHDTVEEIIDALEKEAADTYDEWCTKALKKLKEASPLCLKVTLRSIREGRFQSLDQCLVREYRMSLNGISKHISNDFCEGVRARLVEKDFAPKWNPPNLDEVSKDMVNCYFSPLPEVEPELELPTALREPFI</sequence>
<dbReference type="InParanoid" id="A0A6P3ZS80"/>
<dbReference type="GO" id="GO:0003860">
    <property type="term" value="F:3-hydroxyisobutyryl-CoA hydrolase activity"/>
    <property type="evidence" value="ECO:0007669"/>
    <property type="project" value="UniProtKB-UniRule"/>
</dbReference>
<evidence type="ECO:0000256" key="1">
    <source>
        <dbReference type="ARBA" id="ARBA00022801"/>
    </source>
</evidence>
<dbReference type="Gene3D" id="3.90.226.10">
    <property type="entry name" value="2-enoyl-CoA Hydratase, Chain A, domain 1"/>
    <property type="match status" value="1"/>
</dbReference>
<organism evidence="4 5">
    <name type="scientific">Ziziphus jujuba</name>
    <name type="common">Chinese jujube</name>
    <name type="synonym">Ziziphus sativa</name>
    <dbReference type="NCBI Taxonomy" id="326968"/>
    <lineage>
        <taxon>Eukaryota</taxon>
        <taxon>Viridiplantae</taxon>
        <taxon>Streptophyta</taxon>
        <taxon>Embryophyta</taxon>
        <taxon>Tracheophyta</taxon>
        <taxon>Spermatophyta</taxon>
        <taxon>Magnoliopsida</taxon>
        <taxon>eudicotyledons</taxon>
        <taxon>Gunneridae</taxon>
        <taxon>Pentapetalae</taxon>
        <taxon>rosids</taxon>
        <taxon>fabids</taxon>
        <taxon>Rosales</taxon>
        <taxon>Rhamnaceae</taxon>
        <taxon>Paliureae</taxon>
        <taxon>Ziziphus</taxon>
    </lineage>
</organism>
<dbReference type="RefSeq" id="XP_015884029.3">
    <property type="nucleotide sequence ID" value="XM_016028543.4"/>
</dbReference>
<comment type="function">
    <text evidence="2">Hydrolyzes 3-hydroxyisobutyryl-CoA (HIBYL-CoA), a saline catabolite. Has high activity toward isobutyryl-CoA. Could be an isobutyryl-CoA dehydrogenase that functions in valine catabolism.</text>
</comment>
<dbReference type="FunCoup" id="A0A6P3ZS80">
    <property type="interactions" value="2497"/>
</dbReference>
<reference evidence="5" key="1">
    <citation type="submission" date="2025-08" db="UniProtKB">
        <authorList>
            <consortium name="RefSeq"/>
        </authorList>
    </citation>
    <scope>IDENTIFICATION</scope>
    <source>
        <tissue evidence="5">Seedling</tissue>
    </source>
</reference>
<evidence type="ECO:0000313" key="5">
    <source>
        <dbReference type="RefSeq" id="XP_015884029.3"/>
    </source>
</evidence>
<dbReference type="InterPro" id="IPR045004">
    <property type="entry name" value="ECH_dom"/>
</dbReference>
<dbReference type="GO" id="GO:0006574">
    <property type="term" value="P:L-valine catabolic process"/>
    <property type="evidence" value="ECO:0007669"/>
    <property type="project" value="UniProtKB-UniRule"/>
</dbReference>
<dbReference type="FunFam" id="3.90.226.10:FF:000027">
    <property type="entry name" value="Probable 3-hydroxyisobutyryl-CoA hydrolase 2"/>
    <property type="match status" value="1"/>
</dbReference>
<dbReference type="InterPro" id="IPR032259">
    <property type="entry name" value="HIBYL-CoA-H"/>
</dbReference>
<dbReference type="Proteomes" id="UP001652623">
    <property type="component" value="Chromosome 5"/>
</dbReference>
<dbReference type="KEGG" id="zju:107419751"/>
<dbReference type="PANTHER" id="PTHR43176:SF14">
    <property type="entry name" value="SMALL RIBOSOMAL SUBUNIT PROTEIN MS47"/>
    <property type="match status" value="1"/>
</dbReference>
<dbReference type="InterPro" id="IPR029045">
    <property type="entry name" value="ClpP/crotonase-like_dom_sf"/>
</dbReference>
<dbReference type="EC" id="3.1.2.4" evidence="2"/>
<proteinExistence type="inferred from homology"/>
<protein>
    <recommendedName>
        <fullName evidence="2">3-hydroxyisobutyryl-CoA hydrolase</fullName>
        <shortName evidence="2">HIB-CoA hydrolase</shortName>
        <shortName evidence="2">HIBYL-CoA-H</shortName>
        <ecNumber evidence="2">3.1.2.4</ecNumber>
    </recommendedName>
    <alternativeName>
        <fullName evidence="2">3-hydroxyisobutyryl-coenzyme A hydrolase</fullName>
    </alternativeName>
</protein>
<dbReference type="GeneID" id="107419751"/>
<dbReference type="SUPFAM" id="SSF52096">
    <property type="entry name" value="ClpP/crotonase"/>
    <property type="match status" value="1"/>
</dbReference>
<dbReference type="NCBIfam" id="NF004127">
    <property type="entry name" value="PRK05617.1"/>
    <property type="match status" value="1"/>
</dbReference>
<name>A0A6P3ZS80_ZIZJJ</name>
<comment type="catalytic activity">
    <reaction evidence="2">
        <text>3-hydroxy-2-methylpropanoyl-CoA + H2O = 3-hydroxy-2-methylpropanoate + CoA + H(+)</text>
        <dbReference type="Rhea" id="RHEA:20888"/>
        <dbReference type="ChEBI" id="CHEBI:11805"/>
        <dbReference type="ChEBI" id="CHEBI:15377"/>
        <dbReference type="ChEBI" id="CHEBI:15378"/>
        <dbReference type="ChEBI" id="CHEBI:57287"/>
        <dbReference type="ChEBI" id="CHEBI:57340"/>
        <dbReference type="EC" id="3.1.2.4"/>
    </reaction>
</comment>
<comment type="similarity">
    <text evidence="2">Belongs to the enoyl-CoA hydratase/isomerase family.</text>
</comment>
<dbReference type="Pfam" id="PF16113">
    <property type="entry name" value="ECH_2"/>
    <property type="match status" value="1"/>
</dbReference>
<evidence type="ECO:0000256" key="2">
    <source>
        <dbReference type="RuleBase" id="RU369070"/>
    </source>
</evidence>
<dbReference type="CDD" id="cd06558">
    <property type="entry name" value="crotonase-like"/>
    <property type="match status" value="1"/>
</dbReference>
<dbReference type="AlphaFoldDB" id="A0A6P3ZS80"/>
<dbReference type="PANTHER" id="PTHR43176">
    <property type="entry name" value="3-HYDROXYISOBUTYRYL-COA HYDROLASE-RELATED"/>
    <property type="match status" value="1"/>
</dbReference>
<accession>A0A6P3ZS80</accession>
<evidence type="ECO:0000313" key="4">
    <source>
        <dbReference type="Proteomes" id="UP001652623"/>
    </source>
</evidence>
<evidence type="ECO:0000259" key="3">
    <source>
        <dbReference type="Pfam" id="PF16113"/>
    </source>
</evidence>